<evidence type="ECO:0000259" key="8">
    <source>
        <dbReference type="PROSITE" id="PS51778"/>
    </source>
</evidence>
<feature type="region of interest" description="Disordered" evidence="6">
    <location>
        <begin position="1"/>
        <end position="27"/>
    </location>
</feature>
<keyword evidence="4 7" id="KW-1133">Transmembrane helix</keyword>
<evidence type="ECO:0000256" key="4">
    <source>
        <dbReference type="ARBA" id="ARBA00022989"/>
    </source>
</evidence>
<dbReference type="OrthoDB" id="2162691at2759"/>
<feature type="region of interest" description="Disordered" evidence="6">
    <location>
        <begin position="61"/>
        <end position="154"/>
    </location>
</feature>
<proteinExistence type="inferred from homology"/>
<dbReference type="InterPro" id="IPR011993">
    <property type="entry name" value="PH-like_dom_sf"/>
</dbReference>
<evidence type="ECO:0000256" key="2">
    <source>
        <dbReference type="ARBA" id="ARBA00006582"/>
    </source>
</evidence>
<dbReference type="SMART" id="SM00568">
    <property type="entry name" value="GRAM"/>
    <property type="match status" value="1"/>
</dbReference>
<feature type="region of interest" description="Disordered" evidence="6">
    <location>
        <begin position="430"/>
        <end position="527"/>
    </location>
</feature>
<dbReference type="InterPro" id="IPR031968">
    <property type="entry name" value="VASt"/>
</dbReference>
<dbReference type="GO" id="GO:0005789">
    <property type="term" value="C:endoplasmic reticulum membrane"/>
    <property type="evidence" value="ECO:0007669"/>
    <property type="project" value="TreeGrafter"/>
</dbReference>
<evidence type="ECO:0000313" key="10">
    <source>
        <dbReference type="Proteomes" id="UP000186303"/>
    </source>
</evidence>
<evidence type="ECO:0000256" key="3">
    <source>
        <dbReference type="ARBA" id="ARBA00022692"/>
    </source>
</evidence>
<feature type="compositionally biased region" description="Basic and acidic residues" evidence="6">
    <location>
        <begin position="17"/>
        <end position="27"/>
    </location>
</feature>
<gene>
    <name evidence="9" type="ORF">MSYG_1265</name>
</gene>
<keyword evidence="10" id="KW-1185">Reference proteome</keyword>
<dbReference type="GO" id="GO:0140268">
    <property type="term" value="C:endoplasmic reticulum-plasma membrane contact site"/>
    <property type="evidence" value="ECO:0007669"/>
    <property type="project" value="TreeGrafter"/>
</dbReference>
<dbReference type="GO" id="GO:0032541">
    <property type="term" value="C:cortical endoplasmic reticulum"/>
    <property type="evidence" value="ECO:0007669"/>
    <property type="project" value="TreeGrafter"/>
</dbReference>
<dbReference type="Proteomes" id="UP000186303">
    <property type="component" value="Chromosome 2"/>
</dbReference>
<feature type="compositionally biased region" description="Polar residues" evidence="6">
    <location>
        <begin position="113"/>
        <end position="122"/>
    </location>
</feature>
<dbReference type="Pfam" id="PF02893">
    <property type="entry name" value="GRAM"/>
    <property type="match status" value="1"/>
</dbReference>
<dbReference type="GO" id="GO:0005886">
    <property type="term" value="C:plasma membrane"/>
    <property type="evidence" value="ECO:0007669"/>
    <property type="project" value="TreeGrafter"/>
</dbReference>
<sequence length="871" mass="96639">MAPFHRLKRSDTINSKNETHNGKNKLNRHDLANLTFGYSNMNPLNRMSSKPFDLFSHFPHRSASRNSDTLSAHDPDPEETKEQAELMRSVSLSQQIERSLPGSGTERPDARKSLTSQGTHLPQKSPEIKNARTASPQAHGEDGKYLSTSTSGNSCASTPLGLPNVPLHVSIPSNVHASTDDIAAFTPISQDQEHSRKSNPATGAYRDLATGAVVETDQEGNQAEPTVHPNISSPTQQSAPGGLPVLSLSNIEMPGLAAAANFLPQERELENGEASERQRNMGVQSDSSGDGAGAWPQALSTQVTGFAVASSKRNEDFHAFFPSIPEDDYLIESYACAVSRDLLIQGRLYVSEAHLAFHSNILGWVTSIVVPFSDVVSIEKRNTAYLIPNAIIVKTLQNRYTFSSLVSRDLTYGMLVNIWRLSAPSAAAQQMADTEMTDESDVEVPPDSIDQTKEETGDTSIPGKSIDEGASSQMSSRSKLTKREKLRHKLHAARLNAKKKGHQEPEDDADNESEDSDDGLDHDDGKEHVVTSCDCEEKGGHLKEVVMDDIFDATPHQLFDLMFVSDFMERFFKDNQHLGEVSVGEWNSEDKTKEEAKAARKVTYVKPLNGPIGPKQTRCQITDEQLHIDFDKFCTTQTTTRTPDVPSGNNFAVLTRMCFTWAENRRVRLYVTCTVEWSGRSMIKSIVDKASIDGQRDYFRDLGQMMREHISEHPEVYGVPKSTQSKRTKQVAEQDAANTYVNSPQNDSSSTSSTLWRPLEAISHALDMRPSGLVLAFLIVILLILNIWVSWYGSPVRARDPTNPHRLLTRDSYSSRPLKIRHVDVVLDEEVQSVLDALAASRRMTESLEEDIRQLQSFIQKQTNDKQASLP</sequence>
<dbReference type="GO" id="GO:0032934">
    <property type="term" value="F:sterol binding"/>
    <property type="evidence" value="ECO:0007669"/>
    <property type="project" value="TreeGrafter"/>
</dbReference>
<dbReference type="InterPro" id="IPR051482">
    <property type="entry name" value="Cholesterol_transport"/>
</dbReference>
<dbReference type="Pfam" id="PF16016">
    <property type="entry name" value="VASt"/>
    <property type="match status" value="1"/>
</dbReference>
<feature type="transmembrane region" description="Helical" evidence="7">
    <location>
        <begin position="772"/>
        <end position="791"/>
    </location>
</feature>
<name>A0A1M8A3C1_MALS4</name>
<evidence type="ECO:0000256" key="6">
    <source>
        <dbReference type="SAM" id="MobiDB-lite"/>
    </source>
</evidence>
<evidence type="ECO:0000313" key="9">
    <source>
        <dbReference type="EMBL" id="SHO76926.1"/>
    </source>
</evidence>
<dbReference type="VEuPathDB" id="FungiDB:MSYG_1265"/>
<dbReference type="CDD" id="cd13220">
    <property type="entry name" value="PH-GRAM_GRAMDC"/>
    <property type="match status" value="1"/>
</dbReference>
<dbReference type="EMBL" id="LT671822">
    <property type="protein sequence ID" value="SHO76926.1"/>
    <property type="molecule type" value="Genomic_DNA"/>
</dbReference>
<protein>
    <recommendedName>
        <fullName evidence="8">VASt domain-containing protein</fullName>
    </recommendedName>
</protein>
<dbReference type="PROSITE" id="PS51778">
    <property type="entry name" value="VAST"/>
    <property type="match status" value="1"/>
</dbReference>
<dbReference type="PANTHER" id="PTHR23319:SF4">
    <property type="entry name" value="GRAM DOMAIN CONTAINING 1B, ISOFORM E"/>
    <property type="match status" value="1"/>
</dbReference>
<feature type="compositionally biased region" description="Polar residues" evidence="6">
    <location>
        <begin position="219"/>
        <end position="239"/>
    </location>
</feature>
<organism evidence="9 10">
    <name type="scientific">Malassezia sympodialis (strain ATCC 42132)</name>
    <name type="common">Atopic eczema-associated yeast</name>
    <dbReference type="NCBI Taxonomy" id="1230383"/>
    <lineage>
        <taxon>Eukaryota</taxon>
        <taxon>Fungi</taxon>
        <taxon>Dikarya</taxon>
        <taxon>Basidiomycota</taxon>
        <taxon>Ustilaginomycotina</taxon>
        <taxon>Malasseziomycetes</taxon>
        <taxon>Malasseziales</taxon>
        <taxon>Malasseziaceae</taxon>
        <taxon>Malassezia</taxon>
    </lineage>
</organism>
<evidence type="ECO:0000256" key="5">
    <source>
        <dbReference type="ARBA" id="ARBA00023136"/>
    </source>
</evidence>
<dbReference type="AlphaFoldDB" id="A0A1M8A3C1"/>
<evidence type="ECO:0000256" key="7">
    <source>
        <dbReference type="SAM" id="Phobius"/>
    </source>
</evidence>
<dbReference type="GO" id="GO:0120015">
    <property type="term" value="F:sterol transfer activity"/>
    <property type="evidence" value="ECO:0007669"/>
    <property type="project" value="TreeGrafter"/>
</dbReference>
<dbReference type="GO" id="GO:0005739">
    <property type="term" value="C:mitochondrion"/>
    <property type="evidence" value="ECO:0007669"/>
    <property type="project" value="TreeGrafter"/>
</dbReference>
<feature type="region of interest" description="Disordered" evidence="6">
    <location>
        <begin position="218"/>
        <end position="241"/>
    </location>
</feature>
<comment type="similarity">
    <text evidence="2">Belongs to the YSP2 family.</text>
</comment>
<keyword evidence="3 7" id="KW-0812">Transmembrane</keyword>
<evidence type="ECO:0000256" key="1">
    <source>
        <dbReference type="ARBA" id="ARBA00004167"/>
    </source>
</evidence>
<reference evidence="10" key="1">
    <citation type="journal article" date="2017" name="Nucleic Acids Res.">
        <title>Proteogenomics produces comprehensive and highly accurate protein-coding gene annotation in a complete genome assembly of Malassezia sympodialis.</title>
        <authorList>
            <person name="Zhu Y."/>
            <person name="Engstroem P.G."/>
            <person name="Tellgren-Roth C."/>
            <person name="Baudo C.D."/>
            <person name="Kennell J.C."/>
            <person name="Sun S."/>
            <person name="Billmyre R.B."/>
            <person name="Schroeder M.S."/>
            <person name="Andersson A."/>
            <person name="Holm T."/>
            <person name="Sigurgeirsson B."/>
            <person name="Wu G."/>
            <person name="Sankaranarayanan S.R."/>
            <person name="Siddharthan R."/>
            <person name="Sanyal K."/>
            <person name="Lundeberg J."/>
            <person name="Nystedt B."/>
            <person name="Boekhout T."/>
            <person name="Dawson T.L. Jr."/>
            <person name="Heitman J."/>
            <person name="Scheynius A."/>
            <person name="Lehtioe J."/>
        </authorList>
    </citation>
    <scope>NUCLEOTIDE SEQUENCE [LARGE SCALE GENOMIC DNA]</scope>
    <source>
        <strain evidence="10">ATCC 42132</strain>
    </source>
</reference>
<feature type="compositionally biased region" description="Basic and acidic residues" evidence="6">
    <location>
        <begin position="270"/>
        <end position="279"/>
    </location>
</feature>
<dbReference type="GO" id="GO:0032366">
    <property type="term" value="P:intracellular sterol transport"/>
    <property type="evidence" value="ECO:0007669"/>
    <property type="project" value="TreeGrafter"/>
</dbReference>
<feature type="compositionally biased region" description="Basic and acidic residues" evidence="6">
    <location>
        <begin position="71"/>
        <end position="85"/>
    </location>
</feature>
<feature type="compositionally biased region" description="Acidic residues" evidence="6">
    <location>
        <begin position="435"/>
        <end position="444"/>
    </location>
</feature>
<accession>A0A1M8A3C1</accession>
<dbReference type="STRING" id="1230383.A0A1M8A3C1"/>
<feature type="compositionally biased region" description="Basic residues" evidence="6">
    <location>
        <begin position="479"/>
        <end position="501"/>
    </location>
</feature>
<dbReference type="InterPro" id="IPR004182">
    <property type="entry name" value="GRAM"/>
</dbReference>
<keyword evidence="5 7" id="KW-0472">Membrane</keyword>
<dbReference type="PANTHER" id="PTHR23319">
    <property type="entry name" value="GRAM DOMAIN CONTAINING 1B, ISOFORM E"/>
    <property type="match status" value="1"/>
</dbReference>
<feature type="domain" description="VASt" evidence="8">
    <location>
        <begin position="541"/>
        <end position="714"/>
    </location>
</feature>
<comment type="subcellular location">
    <subcellularLocation>
        <location evidence="1">Membrane</location>
        <topology evidence="1">Single-pass membrane protein</topology>
    </subcellularLocation>
</comment>
<feature type="compositionally biased region" description="Acidic residues" evidence="6">
    <location>
        <begin position="505"/>
        <end position="521"/>
    </location>
</feature>
<feature type="region of interest" description="Disordered" evidence="6">
    <location>
        <begin position="270"/>
        <end position="294"/>
    </location>
</feature>
<dbReference type="Gene3D" id="2.30.29.30">
    <property type="entry name" value="Pleckstrin-homology domain (PH domain)/Phosphotyrosine-binding domain (PTB)"/>
    <property type="match status" value="1"/>
</dbReference>